<accession>A0A5S9ERU8</accession>
<evidence type="ECO:0000313" key="1">
    <source>
        <dbReference type="EMBL" id="BBI90796.1"/>
    </source>
</evidence>
<protein>
    <submittedName>
        <fullName evidence="1">Uncharacterized protein</fullName>
    </submittedName>
</protein>
<proteinExistence type="predicted"/>
<name>A0A5S9ERU8_9CAUD</name>
<dbReference type="Proteomes" id="UP000424080">
    <property type="component" value="Segment"/>
</dbReference>
<dbReference type="EMBL" id="AP019525">
    <property type="protein sequence ID" value="BBI90796.1"/>
    <property type="molecule type" value="Genomic_DNA"/>
</dbReference>
<organism evidence="1 2">
    <name type="scientific">Tenacibaculum phage PTm5</name>
    <dbReference type="NCBI Taxonomy" id="2547426"/>
    <lineage>
        <taxon>Viruses</taxon>
        <taxon>Duplodnaviria</taxon>
        <taxon>Heunggongvirae</taxon>
        <taxon>Uroviricota</taxon>
        <taxon>Caudoviricetes</taxon>
        <taxon>Shirahamavirus</taxon>
        <taxon>Shirahamavirus PTm1</taxon>
    </lineage>
</organism>
<sequence length="83" mass="9872">MYTYILECSTGTCAKSHSEWIEVIETPLTKDDIEFMILESKDDCGDYKVFGSYFNYYQLFTLHGWLLKRKRSITDINQLRNED</sequence>
<reference evidence="1 2" key="1">
    <citation type="journal article" date="2019" name="Arch. Virol.">
        <title>A novel jumbo Tenacibaculum maritimum lytic phage with head-fiber-like appendages.</title>
        <authorList>
            <person name="Kawato Y."/>
            <person name="Istiqomah I."/>
            <person name="Gaafar A.Y."/>
            <person name="Hanaoka M."/>
            <person name="Ishimaru K."/>
            <person name="Yasuike M."/>
            <person name="Nishiki I."/>
            <person name="Nakamura Y."/>
            <person name="Fujiwara A."/>
            <person name="Nakai T."/>
        </authorList>
    </citation>
    <scope>NUCLEOTIDE SEQUENCE [LARGE SCALE GENOMIC DNA]</scope>
    <source>
        <strain evidence="1 2">PTm5</strain>
    </source>
</reference>
<evidence type="ECO:0000313" key="2">
    <source>
        <dbReference type="Proteomes" id="UP000424080"/>
    </source>
</evidence>